<dbReference type="Proteomes" id="UP001501116">
    <property type="component" value="Unassembled WGS sequence"/>
</dbReference>
<protein>
    <submittedName>
        <fullName evidence="2">Uncharacterized protein</fullName>
    </submittedName>
</protein>
<organism evidence="2 3">
    <name type="scientific">Amycolatopsis minnesotensis</name>
    <dbReference type="NCBI Taxonomy" id="337894"/>
    <lineage>
        <taxon>Bacteria</taxon>
        <taxon>Bacillati</taxon>
        <taxon>Actinomycetota</taxon>
        <taxon>Actinomycetes</taxon>
        <taxon>Pseudonocardiales</taxon>
        <taxon>Pseudonocardiaceae</taxon>
        <taxon>Amycolatopsis</taxon>
    </lineage>
</organism>
<dbReference type="EMBL" id="BAAANN010000071">
    <property type="protein sequence ID" value="GAA1993347.1"/>
    <property type="molecule type" value="Genomic_DNA"/>
</dbReference>
<accession>A0ABN2SWM3</accession>
<name>A0ABN2SWM3_9PSEU</name>
<keyword evidence="3" id="KW-1185">Reference proteome</keyword>
<dbReference type="RefSeq" id="WP_344431871.1">
    <property type="nucleotide sequence ID" value="NZ_BAAANN010000071.1"/>
</dbReference>
<evidence type="ECO:0000313" key="2">
    <source>
        <dbReference type="EMBL" id="GAA1993347.1"/>
    </source>
</evidence>
<gene>
    <name evidence="2" type="ORF">GCM10009754_85750</name>
</gene>
<proteinExistence type="predicted"/>
<reference evidence="2 3" key="1">
    <citation type="journal article" date="2019" name="Int. J. Syst. Evol. Microbiol.">
        <title>The Global Catalogue of Microorganisms (GCM) 10K type strain sequencing project: providing services to taxonomists for standard genome sequencing and annotation.</title>
        <authorList>
            <consortium name="The Broad Institute Genomics Platform"/>
            <consortium name="The Broad Institute Genome Sequencing Center for Infectious Disease"/>
            <person name="Wu L."/>
            <person name="Ma J."/>
        </authorList>
    </citation>
    <scope>NUCLEOTIDE SEQUENCE [LARGE SCALE GENOMIC DNA]</scope>
    <source>
        <strain evidence="2 3">JCM 14545</strain>
    </source>
</reference>
<evidence type="ECO:0000256" key="1">
    <source>
        <dbReference type="SAM" id="MobiDB-lite"/>
    </source>
</evidence>
<sequence>MITFFIIGNPGTTLSRATERVHADLGTGMFGASRWTEVNECSRTPRPRHTYVHATATATDVFVPAAAFDAVRPGTTDVKPIADGQLVTQPHVPQSPLERSP</sequence>
<comment type="caution">
    <text evidence="2">The sequence shown here is derived from an EMBL/GenBank/DDBJ whole genome shotgun (WGS) entry which is preliminary data.</text>
</comment>
<feature type="region of interest" description="Disordered" evidence="1">
    <location>
        <begin position="77"/>
        <end position="101"/>
    </location>
</feature>
<evidence type="ECO:0000313" key="3">
    <source>
        <dbReference type="Proteomes" id="UP001501116"/>
    </source>
</evidence>